<reference evidence="2" key="2">
    <citation type="submission" date="2018-07" db="EMBL/GenBank/DDBJ databases">
        <authorList>
            <person name="Quirk P.G."/>
            <person name="Krulwich T.A."/>
        </authorList>
    </citation>
    <scope>NUCLEOTIDE SEQUENCE</scope>
</reference>
<organism evidence="2">
    <name type="scientific">Culicoides sonorensis</name>
    <name type="common">Biting midge</name>
    <dbReference type="NCBI Taxonomy" id="179676"/>
    <lineage>
        <taxon>Eukaryota</taxon>
        <taxon>Metazoa</taxon>
        <taxon>Ecdysozoa</taxon>
        <taxon>Arthropoda</taxon>
        <taxon>Hexapoda</taxon>
        <taxon>Insecta</taxon>
        <taxon>Pterygota</taxon>
        <taxon>Neoptera</taxon>
        <taxon>Endopterygota</taxon>
        <taxon>Diptera</taxon>
        <taxon>Nematocera</taxon>
        <taxon>Chironomoidea</taxon>
        <taxon>Ceratopogonidae</taxon>
        <taxon>Ceratopogoninae</taxon>
        <taxon>Culicoides</taxon>
        <taxon>Monoculicoides</taxon>
    </lineage>
</organism>
<gene>
    <name evidence="2" type="primary">CSON008991</name>
</gene>
<dbReference type="AlphaFoldDB" id="A0A336MZC6"/>
<proteinExistence type="predicted"/>
<accession>A0A336MZC6</accession>
<protein>
    <submittedName>
        <fullName evidence="2">CSON008991 protein</fullName>
    </submittedName>
</protein>
<dbReference type="VEuPathDB" id="VectorBase:CSON008991"/>
<sequence>MMPSSIGRASTNVSLFLGSDFSGDNSLLAPVISTDFSSTGVLGLLDDVTPLSGTGGNGSDLPELDWCSSICKNVSRKDNTIGLLWKRLVF</sequence>
<dbReference type="EMBL" id="UFQT01003483">
    <property type="protein sequence ID" value="SSX35041.1"/>
    <property type="molecule type" value="Genomic_DNA"/>
</dbReference>
<evidence type="ECO:0000313" key="1">
    <source>
        <dbReference type="EMBL" id="SSX15682.1"/>
    </source>
</evidence>
<reference evidence="1" key="1">
    <citation type="submission" date="2018-04" db="EMBL/GenBank/DDBJ databases">
        <authorList>
            <person name="Go L.Y."/>
            <person name="Mitchell J.A."/>
        </authorList>
    </citation>
    <scope>NUCLEOTIDE SEQUENCE</scope>
    <source>
        <tissue evidence="1">Whole organism</tissue>
    </source>
</reference>
<dbReference type="EMBL" id="UFQS01003483">
    <property type="protein sequence ID" value="SSX15682.1"/>
    <property type="molecule type" value="Genomic_DNA"/>
</dbReference>
<evidence type="ECO:0000313" key="2">
    <source>
        <dbReference type="EMBL" id="SSX35041.1"/>
    </source>
</evidence>
<name>A0A336MZC6_CULSO</name>